<name>A0A9N9BJV9_9GLOM</name>
<comment type="similarity">
    <text evidence="2 7">Belongs to the MIP/aquaporin (TC 1.A.8) family.</text>
</comment>
<dbReference type="SUPFAM" id="SSF81338">
    <property type="entry name" value="Aquaporin-like"/>
    <property type="match status" value="1"/>
</dbReference>
<gene>
    <name evidence="10" type="ORF">ALEPTO_LOCUS6790</name>
</gene>
<evidence type="ECO:0000256" key="9">
    <source>
        <dbReference type="SAM" id="Phobius"/>
    </source>
</evidence>
<dbReference type="GO" id="GO:0015250">
    <property type="term" value="F:water channel activity"/>
    <property type="evidence" value="ECO:0007669"/>
    <property type="project" value="TreeGrafter"/>
</dbReference>
<dbReference type="OrthoDB" id="3222at2759"/>
<evidence type="ECO:0000256" key="2">
    <source>
        <dbReference type="ARBA" id="ARBA00006175"/>
    </source>
</evidence>
<keyword evidence="4 7" id="KW-0812">Transmembrane</keyword>
<dbReference type="CDD" id="cd00333">
    <property type="entry name" value="MIP"/>
    <property type="match status" value="1"/>
</dbReference>
<feature type="transmembrane region" description="Helical" evidence="9">
    <location>
        <begin position="196"/>
        <end position="214"/>
    </location>
</feature>
<evidence type="ECO:0000313" key="11">
    <source>
        <dbReference type="Proteomes" id="UP000789508"/>
    </source>
</evidence>
<feature type="transmembrane region" description="Helical" evidence="9">
    <location>
        <begin position="134"/>
        <end position="157"/>
    </location>
</feature>
<comment type="subcellular location">
    <subcellularLocation>
        <location evidence="1">Membrane</location>
        <topology evidence="1">Multi-pass membrane protein</topology>
    </subcellularLocation>
</comment>
<evidence type="ECO:0000313" key="10">
    <source>
        <dbReference type="EMBL" id="CAG8570553.1"/>
    </source>
</evidence>
<keyword evidence="5 9" id="KW-1133">Transmembrane helix</keyword>
<comment type="caution">
    <text evidence="10">The sequence shown here is derived from an EMBL/GenBank/DDBJ whole genome shotgun (WGS) entry which is preliminary data.</text>
</comment>
<dbReference type="AlphaFoldDB" id="A0A9N9BJV9"/>
<feature type="region of interest" description="Disordered" evidence="8">
    <location>
        <begin position="1"/>
        <end position="25"/>
    </location>
</feature>
<dbReference type="Proteomes" id="UP000789508">
    <property type="component" value="Unassembled WGS sequence"/>
</dbReference>
<evidence type="ECO:0000256" key="7">
    <source>
        <dbReference type="RuleBase" id="RU000477"/>
    </source>
</evidence>
<dbReference type="PRINTS" id="PR02019">
    <property type="entry name" value="AQUAPORIN7"/>
</dbReference>
<evidence type="ECO:0000256" key="5">
    <source>
        <dbReference type="ARBA" id="ARBA00022989"/>
    </source>
</evidence>
<proteinExistence type="inferred from homology"/>
<dbReference type="InterPro" id="IPR022357">
    <property type="entry name" value="MIP_CS"/>
</dbReference>
<dbReference type="NCBIfam" id="TIGR00861">
    <property type="entry name" value="MIP"/>
    <property type="match status" value="1"/>
</dbReference>
<feature type="transmembrane region" description="Helical" evidence="9">
    <location>
        <begin position="226"/>
        <end position="244"/>
    </location>
</feature>
<keyword evidence="3 7" id="KW-0813">Transport</keyword>
<dbReference type="InterPro" id="IPR050363">
    <property type="entry name" value="MIP/Aquaporin"/>
</dbReference>
<feature type="transmembrane region" description="Helical" evidence="9">
    <location>
        <begin position="57"/>
        <end position="80"/>
    </location>
</feature>
<dbReference type="PANTHER" id="PTHR43829:SF9">
    <property type="entry name" value="AQUAPORIN-9"/>
    <property type="match status" value="1"/>
</dbReference>
<feature type="transmembrane region" description="Helical" evidence="9">
    <location>
        <begin position="92"/>
        <end position="113"/>
    </location>
</feature>
<dbReference type="Gene3D" id="1.20.1080.10">
    <property type="entry name" value="Glycerol uptake facilitator protein"/>
    <property type="match status" value="1"/>
</dbReference>
<sequence length="303" mass="32162">MADERGPIKGSGSSSYGATDDNASVGKSTAVPEQIEVVHDHDNLHGWRKIKYQFREYFAEFLGTFTLVGFGLGGIAQAVLSEFLSDSPKGNWLTIALSFGFGLALAITVSGNISGGHLNPAVTITLAVFRRFSWLKVPGYIVAQTIGAFVAAAIVFANYNVAISKFDGGHRHVTGQNATAGIFATYPVGFLTTPGAFFSEALGTFFLLLVILAVTDERNTPTSKFAAPFTIGLALTTIALAGGWETGFSLNPARDFGPRLFTFVAGYGVEVFSAAKLYFWIPLVAPIVGGLVAGFVYDGLIYT</sequence>
<dbReference type="EMBL" id="CAJVPS010002525">
    <property type="protein sequence ID" value="CAG8570553.1"/>
    <property type="molecule type" value="Genomic_DNA"/>
</dbReference>
<dbReference type="InterPro" id="IPR023271">
    <property type="entry name" value="Aquaporin-like"/>
</dbReference>
<dbReference type="PROSITE" id="PS00221">
    <property type="entry name" value="MIP"/>
    <property type="match status" value="1"/>
</dbReference>
<accession>A0A9N9BJV9</accession>
<dbReference type="Pfam" id="PF00230">
    <property type="entry name" value="MIP"/>
    <property type="match status" value="1"/>
</dbReference>
<feature type="compositionally biased region" description="Polar residues" evidence="8">
    <location>
        <begin position="11"/>
        <end position="25"/>
    </location>
</feature>
<dbReference type="GO" id="GO:0005886">
    <property type="term" value="C:plasma membrane"/>
    <property type="evidence" value="ECO:0007669"/>
    <property type="project" value="TreeGrafter"/>
</dbReference>
<keyword evidence="6 9" id="KW-0472">Membrane</keyword>
<organism evidence="10 11">
    <name type="scientific">Ambispora leptoticha</name>
    <dbReference type="NCBI Taxonomy" id="144679"/>
    <lineage>
        <taxon>Eukaryota</taxon>
        <taxon>Fungi</taxon>
        <taxon>Fungi incertae sedis</taxon>
        <taxon>Mucoromycota</taxon>
        <taxon>Glomeromycotina</taxon>
        <taxon>Glomeromycetes</taxon>
        <taxon>Archaeosporales</taxon>
        <taxon>Ambisporaceae</taxon>
        <taxon>Ambispora</taxon>
    </lineage>
</organism>
<dbReference type="PRINTS" id="PR00783">
    <property type="entry name" value="MINTRINSICP"/>
</dbReference>
<protein>
    <submittedName>
        <fullName evidence="10">8035_t:CDS:1</fullName>
    </submittedName>
</protein>
<feature type="non-terminal residue" evidence="10">
    <location>
        <position position="303"/>
    </location>
</feature>
<feature type="transmembrane region" description="Helical" evidence="9">
    <location>
        <begin position="277"/>
        <end position="297"/>
    </location>
</feature>
<evidence type="ECO:0000256" key="3">
    <source>
        <dbReference type="ARBA" id="ARBA00022448"/>
    </source>
</evidence>
<keyword evidence="11" id="KW-1185">Reference proteome</keyword>
<evidence type="ECO:0000256" key="8">
    <source>
        <dbReference type="SAM" id="MobiDB-lite"/>
    </source>
</evidence>
<evidence type="ECO:0000256" key="6">
    <source>
        <dbReference type="ARBA" id="ARBA00023136"/>
    </source>
</evidence>
<dbReference type="PANTHER" id="PTHR43829">
    <property type="entry name" value="AQUAPORIN OR AQUAGLYCEROPORIN RELATED"/>
    <property type="match status" value="1"/>
</dbReference>
<evidence type="ECO:0000256" key="1">
    <source>
        <dbReference type="ARBA" id="ARBA00004141"/>
    </source>
</evidence>
<dbReference type="InterPro" id="IPR000425">
    <property type="entry name" value="MIP"/>
</dbReference>
<evidence type="ECO:0000256" key="4">
    <source>
        <dbReference type="ARBA" id="ARBA00022692"/>
    </source>
</evidence>
<reference evidence="10" key="1">
    <citation type="submission" date="2021-06" db="EMBL/GenBank/DDBJ databases">
        <authorList>
            <person name="Kallberg Y."/>
            <person name="Tangrot J."/>
            <person name="Rosling A."/>
        </authorList>
    </citation>
    <scope>NUCLEOTIDE SEQUENCE</scope>
    <source>
        <strain evidence="10">FL130A</strain>
    </source>
</reference>
<dbReference type="GO" id="GO:0015254">
    <property type="term" value="F:glycerol channel activity"/>
    <property type="evidence" value="ECO:0007669"/>
    <property type="project" value="TreeGrafter"/>
</dbReference>